<sequence length="137" mass="16110">VTAVVFVASLSSYDERLLEDENVIVMRETLNLFEEICNSKWFTKTAMILFLNKQDLFIEKLKRINLQVCWDDYRGNNEFTDAIEFIKNAFQAKNHHKDEKHVYIHVTMATDPDNVKRVFNDVQHIVINYQLKTGGLL</sequence>
<evidence type="ECO:0000256" key="9">
    <source>
        <dbReference type="PIRSR" id="PIRSR601019-1"/>
    </source>
</evidence>
<dbReference type="Proteomes" id="UP000023152">
    <property type="component" value="Unassembled WGS sequence"/>
</dbReference>
<keyword evidence="7" id="KW-0807">Transducer</keyword>
<dbReference type="InterPro" id="IPR001019">
    <property type="entry name" value="Gprotein_alpha_su"/>
</dbReference>
<dbReference type="GO" id="GO:0003924">
    <property type="term" value="F:GTPase activity"/>
    <property type="evidence" value="ECO:0007669"/>
    <property type="project" value="InterPro"/>
</dbReference>
<dbReference type="GO" id="GO:0046872">
    <property type="term" value="F:metal ion binding"/>
    <property type="evidence" value="ECO:0007669"/>
    <property type="project" value="UniProtKB-KW"/>
</dbReference>
<feature type="non-terminal residue" evidence="10">
    <location>
        <position position="1"/>
    </location>
</feature>
<keyword evidence="11" id="KW-1185">Reference proteome</keyword>
<dbReference type="Pfam" id="PF00503">
    <property type="entry name" value="G-alpha"/>
    <property type="match status" value="1"/>
</dbReference>
<dbReference type="GO" id="GO:0001664">
    <property type="term" value="F:G protein-coupled receptor binding"/>
    <property type="evidence" value="ECO:0007669"/>
    <property type="project" value="TreeGrafter"/>
</dbReference>
<dbReference type="GO" id="GO:0007188">
    <property type="term" value="P:adenylate cyclase-modulating G protein-coupled receptor signaling pathway"/>
    <property type="evidence" value="ECO:0007669"/>
    <property type="project" value="TreeGrafter"/>
</dbReference>
<dbReference type="PROSITE" id="PS51882">
    <property type="entry name" value="G_ALPHA"/>
    <property type="match status" value="1"/>
</dbReference>
<evidence type="ECO:0000256" key="8">
    <source>
        <dbReference type="ARBA" id="ARBA00023288"/>
    </source>
</evidence>
<accession>X6P4U9</accession>
<keyword evidence="6" id="KW-0564">Palmitate</keyword>
<keyword evidence="2" id="KW-0479">Metal-binding</keyword>
<dbReference type="InterPro" id="IPR027417">
    <property type="entry name" value="P-loop_NTPase"/>
</dbReference>
<dbReference type="GO" id="GO:0005737">
    <property type="term" value="C:cytoplasm"/>
    <property type="evidence" value="ECO:0007669"/>
    <property type="project" value="TreeGrafter"/>
</dbReference>
<dbReference type="GO" id="GO:0005525">
    <property type="term" value="F:GTP binding"/>
    <property type="evidence" value="ECO:0007669"/>
    <property type="project" value="UniProtKB-KW"/>
</dbReference>
<evidence type="ECO:0000256" key="2">
    <source>
        <dbReference type="ARBA" id="ARBA00022723"/>
    </source>
</evidence>
<dbReference type="PANTHER" id="PTHR10218:SF302">
    <property type="entry name" value="GUANINE NUCLEOTIDE-BINDING PROTEIN ALPHA-5 SUBUNIT"/>
    <property type="match status" value="1"/>
</dbReference>
<evidence type="ECO:0000313" key="10">
    <source>
        <dbReference type="EMBL" id="ETO33148.1"/>
    </source>
</evidence>
<dbReference type="SMART" id="SM00275">
    <property type="entry name" value="G_alpha"/>
    <property type="match status" value="1"/>
</dbReference>
<dbReference type="AlphaFoldDB" id="X6P4U9"/>
<evidence type="ECO:0000256" key="5">
    <source>
        <dbReference type="ARBA" id="ARBA00023134"/>
    </source>
</evidence>
<keyword evidence="8" id="KW-0449">Lipoprotein</keyword>
<evidence type="ECO:0000256" key="6">
    <source>
        <dbReference type="ARBA" id="ARBA00023139"/>
    </source>
</evidence>
<evidence type="ECO:0000256" key="4">
    <source>
        <dbReference type="ARBA" id="ARBA00022842"/>
    </source>
</evidence>
<evidence type="ECO:0000256" key="3">
    <source>
        <dbReference type="ARBA" id="ARBA00022741"/>
    </source>
</evidence>
<feature type="binding site" evidence="9">
    <location>
        <position position="109"/>
    </location>
    <ligand>
        <name>GTP</name>
        <dbReference type="ChEBI" id="CHEBI:37565"/>
    </ligand>
</feature>
<dbReference type="GO" id="GO:0005834">
    <property type="term" value="C:heterotrimeric G-protein complex"/>
    <property type="evidence" value="ECO:0007669"/>
    <property type="project" value="TreeGrafter"/>
</dbReference>
<dbReference type="OrthoDB" id="5817230at2759"/>
<evidence type="ECO:0000256" key="1">
    <source>
        <dbReference type="ARBA" id="ARBA00022707"/>
    </source>
</evidence>
<organism evidence="10 11">
    <name type="scientific">Reticulomyxa filosa</name>
    <dbReference type="NCBI Taxonomy" id="46433"/>
    <lineage>
        <taxon>Eukaryota</taxon>
        <taxon>Sar</taxon>
        <taxon>Rhizaria</taxon>
        <taxon>Retaria</taxon>
        <taxon>Foraminifera</taxon>
        <taxon>Monothalamids</taxon>
        <taxon>Reticulomyxidae</taxon>
        <taxon>Reticulomyxa</taxon>
    </lineage>
</organism>
<reference evidence="10 11" key="1">
    <citation type="journal article" date="2013" name="Curr. Biol.">
        <title>The Genome of the Foraminiferan Reticulomyxa filosa.</title>
        <authorList>
            <person name="Glockner G."/>
            <person name="Hulsmann N."/>
            <person name="Schleicher M."/>
            <person name="Noegel A.A."/>
            <person name="Eichinger L."/>
            <person name="Gallinger C."/>
            <person name="Pawlowski J."/>
            <person name="Sierra R."/>
            <person name="Euteneuer U."/>
            <person name="Pillet L."/>
            <person name="Moustafa A."/>
            <person name="Platzer M."/>
            <person name="Groth M."/>
            <person name="Szafranski K."/>
            <person name="Schliwa M."/>
        </authorList>
    </citation>
    <scope>NUCLEOTIDE SEQUENCE [LARGE SCALE GENOMIC DNA]</scope>
</reference>
<dbReference type="PANTHER" id="PTHR10218">
    <property type="entry name" value="GTP-BINDING PROTEIN ALPHA SUBUNIT"/>
    <property type="match status" value="1"/>
</dbReference>
<proteinExistence type="predicted"/>
<keyword evidence="1" id="KW-0519">Myristate</keyword>
<evidence type="ECO:0000256" key="7">
    <source>
        <dbReference type="ARBA" id="ARBA00023224"/>
    </source>
</evidence>
<dbReference type="FunFam" id="3.40.50.300:FF:003800">
    <property type="entry name" value="Guanine nucleotide-binding protein G(k) subunit alpha"/>
    <property type="match status" value="1"/>
</dbReference>
<name>X6P4U9_RETFI</name>
<evidence type="ECO:0000313" key="11">
    <source>
        <dbReference type="Proteomes" id="UP000023152"/>
    </source>
</evidence>
<dbReference type="EMBL" id="ASPP01003634">
    <property type="protein sequence ID" value="ETO33148.1"/>
    <property type="molecule type" value="Genomic_DNA"/>
</dbReference>
<keyword evidence="3 9" id="KW-0547">Nucleotide-binding</keyword>
<dbReference type="Gene3D" id="3.40.50.300">
    <property type="entry name" value="P-loop containing nucleotide triphosphate hydrolases"/>
    <property type="match status" value="1"/>
</dbReference>
<dbReference type="SUPFAM" id="SSF52540">
    <property type="entry name" value="P-loop containing nucleoside triphosphate hydrolases"/>
    <property type="match status" value="1"/>
</dbReference>
<feature type="binding site" evidence="9">
    <location>
        <begin position="52"/>
        <end position="55"/>
    </location>
    <ligand>
        <name>GTP</name>
        <dbReference type="ChEBI" id="CHEBI:37565"/>
    </ligand>
</feature>
<dbReference type="GO" id="GO:0031683">
    <property type="term" value="F:G-protein beta/gamma-subunit complex binding"/>
    <property type="evidence" value="ECO:0007669"/>
    <property type="project" value="InterPro"/>
</dbReference>
<comment type="caution">
    <text evidence="10">The sequence shown here is derived from an EMBL/GenBank/DDBJ whole genome shotgun (WGS) entry which is preliminary data.</text>
</comment>
<protein>
    <submittedName>
        <fullName evidence="10">Uncharacterized protein</fullName>
    </submittedName>
</protein>
<dbReference type="PRINTS" id="PR00318">
    <property type="entry name" value="GPROTEINA"/>
</dbReference>
<keyword evidence="4" id="KW-0460">Magnesium</keyword>
<gene>
    <name evidence="10" type="ORF">RFI_03953</name>
</gene>
<keyword evidence="5 9" id="KW-0342">GTP-binding</keyword>